<keyword evidence="5" id="KW-1185">Reference proteome</keyword>
<dbReference type="PANTHER" id="PTHR24198">
    <property type="entry name" value="ANKYRIN REPEAT AND PROTEIN KINASE DOMAIN-CONTAINING PROTEIN"/>
    <property type="match status" value="1"/>
</dbReference>
<dbReference type="InterPro" id="IPR002110">
    <property type="entry name" value="Ankyrin_rpt"/>
</dbReference>
<sequence>MQDSKLFEFIRLDDCDKVRELLMKDFSPDLQWDDEFTSSFRRKSIGSDDEWSKLFQYYAKTFETTGDILASTEPKKARKPREPHTVDMNGKSPLHYAAVLEDSTCLGILLGIRAEVNGVTKEGYTALHYAVNNPENVRILLDFNANPNKCSFVLMDTPLHMAAAVGSLNVNNFGCIGVDPISLQSNSHIYYPRFCSAQRWADIPRANMCSSLMSQFSFKGYSRIYYNIVSQAPVF</sequence>
<feature type="repeat" description="ANK" evidence="3">
    <location>
        <begin position="89"/>
        <end position="121"/>
    </location>
</feature>
<evidence type="ECO:0000256" key="2">
    <source>
        <dbReference type="ARBA" id="ARBA00023043"/>
    </source>
</evidence>
<dbReference type="PROSITE" id="PS50297">
    <property type="entry name" value="ANK_REP_REGION"/>
    <property type="match status" value="1"/>
</dbReference>
<dbReference type="SUPFAM" id="SSF48403">
    <property type="entry name" value="Ankyrin repeat"/>
    <property type="match status" value="1"/>
</dbReference>
<dbReference type="HOGENOM" id="CLU_1181393_0_0_1"/>
<organism evidence="4 5">
    <name type="scientific">Megaselia scalaris</name>
    <name type="common">Humpbacked fly</name>
    <name type="synonym">Phora scalaris</name>
    <dbReference type="NCBI Taxonomy" id="36166"/>
    <lineage>
        <taxon>Eukaryota</taxon>
        <taxon>Metazoa</taxon>
        <taxon>Ecdysozoa</taxon>
        <taxon>Arthropoda</taxon>
        <taxon>Hexapoda</taxon>
        <taxon>Insecta</taxon>
        <taxon>Pterygota</taxon>
        <taxon>Neoptera</taxon>
        <taxon>Endopterygota</taxon>
        <taxon>Diptera</taxon>
        <taxon>Brachycera</taxon>
        <taxon>Muscomorpha</taxon>
        <taxon>Platypezoidea</taxon>
        <taxon>Phoridae</taxon>
        <taxon>Megaseliini</taxon>
        <taxon>Megaselia</taxon>
    </lineage>
</organism>
<dbReference type="EnsemblMetazoa" id="MESCA003213-RA">
    <property type="protein sequence ID" value="MESCA003213-PA"/>
    <property type="gene ID" value="MESCA003213"/>
</dbReference>
<dbReference type="EMBL" id="CAQQ02132163">
    <property type="status" value="NOT_ANNOTATED_CDS"/>
    <property type="molecule type" value="Genomic_DNA"/>
</dbReference>
<reference evidence="5" key="1">
    <citation type="submission" date="2013-02" db="EMBL/GenBank/DDBJ databases">
        <authorList>
            <person name="Hughes D."/>
        </authorList>
    </citation>
    <scope>NUCLEOTIDE SEQUENCE</scope>
    <source>
        <strain>Durham</strain>
        <strain evidence="5">NC isolate 2 -- Noor lab</strain>
    </source>
</reference>
<dbReference type="STRING" id="36166.T1GID9"/>
<dbReference type="AlphaFoldDB" id="T1GID9"/>
<dbReference type="Pfam" id="PF12796">
    <property type="entry name" value="Ank_2"/>
    <property type="match status" value="1"/>
</dbReference>
<name>T1GID9_MEGSC</name>
<keyword evidence="2 3" id="KW-0040">ANK repeat</keyword>
<dbReference type="Gene3D" id="1.25.40.20">
    <property type="entry name" value="Ankyrin repeat-containing domain"/>
    <property type="match status" value="1"/>
</dbReference>
<evidence type="ECO:0000313" key="5">
    <source>
        <dbReference type="Proteomes" id="UP000015102"/>
    </source>
</evidence>
<reference evidence="4" key="2">
    <citation type="submission" date="2015-06" db="UniProtKB">
        <authorList>
            <consortium name="EnsemblMetazoa"/>
        </authorList>
    </citation>
    <scope>IDENTIFICATION</scope>
</reference>
<evidence type="ECO:0000256" key="1">
    <source>
        <dbReference type="ARBA" id="ARBA00022737"/>
    </source>
</evidence>
<evidence type="ECO:0000313" key="4">
    <source>
        <dbReference type="EnsemblMetazoa" id="MESCA003213-PA"/>
    </source>
</evidence>
<keyword evidence="1" id="KW-0677">Repeat</keyword>
<dbReference type="PANTHER" id="PTHR24198:SF165">
    <property type="entry name" value="ANKYRIN REPEAT-CONTAINING PROTEIN-RELATED"/>
    <property type="match status" value="1"/>
</dbReference>
<dbReference type="SMART" id="SM00248">
    <property type="entry name" value="ANK"/>
    <property type="match status" value="2"/>
</dbReference>
<dbReference type="PROSITE" id="PS50088">
    <property type="entry name" value="ANK_REPEAT"/>
    <property type="match status" value="1"/>
</dbReference>
<dbReference type="Proteomes" id="UP000015102">
    <property type="component" value="Unassembled WGS sequence"/>
</dbReference>
<proteinExistence type="predicted"/>
<protein>
    <submittedName>
        <fullName evidence="4">Uncharacterized protein</fullName>
    </submittedName>
</protein>
<accession>T1GID9</accession>
<dbReference type="InterPro" id="IPR036770">
    <property type="entry name" value="Ankyrin_rpt-contain_sf"/>
</dbReference>
<evidence type="ECO:0000256" key="3">
    <source>
        <dbReference type="PROSITE-ProRule" id="PRU00023"/>
    </source>
</evidence>